<gene>
    <name evidence="1" type="primary">93</name>
    <name evidence="1" type="ORF">SEA_VANLEE_93</name>
</gene>
<dbReference type="Proteomes" id="UP000683422">
    <property type="component" value="Segment"/>
</dbReference>
<proteinExistence type="predicted"/>
<dbReference type="KEGG" id="vg:80020505"/>
<dbReference type="EMBL" id="MZ028627">
    <property type="protein sequence ID" value="QWS68210.1"/>
    <property type="molecule type" value="Genomic_DNA"/>
</dbReference>
<dbReference type="RefSeq" id="YP_010755834.1">
    <property type="nucleotide sequence ID" value="NC_073474.1"/>
</dbReference>
<accession>A0A8F2DA66</accession>
<organism evidence="1 2">
    <name type="scientific">Gordonia phage VanLee</name>
    <dbReference type="NCBI Taxonomy" id="2845816"/>
    <lineage>
        <taxon>Viruses</taxon>
        <taxon>Duplodnaviria</taxon>
        <taxon>Heunggongvirae</taxon>
        <taxon>Uroviricota</taxon>
        <taxon>Caudoviricetes</taxon>
        <taxon>Kruegerviridae</taxon>
        <taxon>Vanleevirus</taxon>
        <taxon>Vanleevirus vanlee</taxon>
    </lineage>
</organism>
<dbReference type="GeneID" id="80020505"/>
<sequence length="100" mass="10977">MYDDGGLLPKGMTMIAVPVDECVIPASSVCDRTWTCGRRDIAHLNASHGGDWMVVEDDDEVNVIPCGDTLSHGGRHCLCEPTIEEYERVLVVHNARDGRP</sequence>
<evidence type="ECO:0000313" key="1">
    <source>
        <dbReference type="EMBL" id="QWS68210.1"/>
    </source>
</evidence>
<keyword evidence="2" id="KW-1185">Reference proteome</keyword>
<reference evidence="1" key="1">
    <citation type="submission" date="2021-04" db="EMBL/GenBank/DDBJ databases">
        <authorList>
            <person name="Barnhill K.B."/>
            <person name="Biggs A.M."/>
            <person name="Bland J."/>
            <person name="Choudhary H.M."/>
            <person name="Crogan R.E."/>
            <person name="Finocchiaro A.B."/>
            <person name="Franco V."/>
            <person name="Fuller T.A."/>
            <person name="Hanwacker C.G."/>
            <person name="Howard Z.E."/>
            <person name="Iqbal M."/>
            <person name="Mathew A.M."/>
            <person name="Miller S."/>
            <person name="Padhye S."/>
            <person name="Rainey E."/>
            <person name="Rodriguez A."/>
            <person name="Stewart E."/>
            <person name="Otero L.A."/>
            <person name="Chase M.A."/>
            <person name="Pollenz R.S."/>
            <person name="Garlena R.A."/>
            <person name="Russell D.A."/>
            <person name="Jacobs-Sera D."/>
            <person name="Hatfull G.F."/>
        </authorList>
    </citation>
    <scope>NUCLEOTIDE SEQUENCE</scope>
</reference>
<name>A0A8F2DA66_9CAUD</name>
<evidence type="ECO:0000313" key="2">
    <source>
        <dbReference type="Proteomes" id="UP000683422"/>
    </source>
</evidence>
<protein>
    <submittedName>
        <fullName evidence="1">Uncharacterized protein</fullName>
    </submittedName>
</protein>